<evidence type="ECO:0000313" key="1">
    <source>
        <dbReference type="EMBL" id="MFC1414809.1"/>
    </source>
</evidence>
<sequence length="413" mass="43051">MSRRPRRRPVLLALVITAVLVGTDAGCAVTGGSSGGGLAGKYFVWDPYPQFDQKSAWAGLLNACGKEAGVTVIRNSYDTGEMATMVEVAAPQQAQPDVLIVDNPTVSTLAHMKLLTTTAQSRLDTSAVEPNLLAAGRLDGSTYGVPIGANTLALYYNKAVLKAAGVDVSSITDWASLTSALRRVTATGRKGITFAAVDTEEGTFQFLPWFWGAGAQLGNTRSAQAVAALTLLTDWVRKGYTVPTVLTNTQDTSWKDFQSGNVAFAENGTWQLAPAGKLPFDYGIIRVPARNGGSAAVPLGGEFVTVPVQQDTSRYGVSSRIVTCLTSAQNSLATDRTLSYIAPTAAVQRKQVAADPSLAVWVSAVQSAKGRTSDNLGPAYPAISSGLANAVHDSLSGSKSPQAALAAAKPAAK</sequence>
<reference evidence="1 2" key="1">
    <citation type="submission" date="2024-09" db="EMBL/GenBank/DDBJ databases">
        <authorList>
            <person name="Lee S.D."/>
        </authorList>
    </citation>
    <scope>NUCLEOTIDE SEQUENCE [LARGE SCALE GENOMIC DNA]</scope>
    <source>
        <strain evidence="1 2">N1-1</strain>
    </source>
</reference>
<comment type="caution">
    <text evidence="1">The sequence shown here is derived from an EMBL/GenBank/DDBJ whole genome shotgun (WGS) entry which is preliminary data.</text>
</comment>
<dbReference type="EMBL" id="JBHEZX010000028">
    <property type="protein sequence ID" value="MFC1414809.1"/>
    <property type="molecule type" value="Genomic_DNA"/>
</dbReference>
<protein>
    <submittedName>
        <fullName evidence="1">Extracellular solute-binding protein</fullName>
    </submittedName>
</protein>
<dbReference type="Gene3D" id="3.40.190.10">
    <property type="entry name" value="Periplasmic binding protein-like II"/>
    <property type="match status" value="2"/>
</dbReference>
<organism evidence="1 2">
    <name type="scientific">Streptacidiphilus alkalitolerans</name>
    <dbReference type="NCBI Taxonomy" id="3342712"/>
    <lineage>
        <taxon>Bacteria</taxon>
        <taxon>Bacillati</taxon>
        <taxon>Actinomycetota</taxon>
        <taxon>Actinomycetes</taxon>
        <taxon>Kitasatosporales</taxon>
        <taxon>Streptomycetaceae</taxon>
        <taxon>Streptacidiphilus</taxon>
    </lineage>
</organism>
<dbReference type="Pfam" id="PF13416">
    <property type="entry name" value="SBP_bac_8"/>
    <property type="match status" value="1"/>
</dbReference>
<dbReference type="SUPFAM" id="SSF53850">
    <property type="entry name" value="Periplasmic binding protein-like II"/>
    <property type="match status" value="1"/>
</dbReference>
<accession>A0ABV6VM33</accession>
<dbReference type="Proteomes" id="UP001592582">
    <property type="component" value="Unassembled WGS sequence"/>
</dbReference>
<dbReference type="PANTHER" id="PTHR30061">
    <property type="entry name" value="MALTOSE-BINDING PERIPLASMIC PROTEIN"/>
    <property type="match status" value="1"/>
</dbReference>
<gene>
    <name evidence="1" type="ORF">ACEZDG_36680</name>
</gene>
<proteinExistence type="predicted"/>
<keyword evidence="2" id="KW-1185">Reference proteome</keyword>
<name>A0ABV6VM33_9ACTN</name>
<evidence type="ECO:0000313" key="2">
    <source>
        <dbReference type="Proteomes" id="UP001592582"/>
    </source>
</evidence>
<dbReference type="InterPro" id="IPR006059">
    <property type="entry name" value="SBP"/>
</dbReference>
<dbReference type="PANTHER" id="PTHR30061:SF50">
    <property type="entry name" value="MALTOSE_MALTODEXTRIN-BINDING PERIPLASMIC PROTEIN"/>
    <property type="match status" value="1"/>
</dbReference>